<dbReference type="EMBL" id="CAJA01000444">
    <property type="protein sequence ID" value="CCH74970.1"/>
    <property type="molecule type" value="Genomic_DNA"/>
</dbReference>
<dbReference type="PANTHER" id="PTHR43625:SF40">
    <property type="entry name" value="ALDO-KETO REDUCTASE YAKC [NADP(+)]"/>
    <property type="match status" value="1"/>
</dbReference>
<evidence type="ECO:0000313" key="4">
    <source>
        <dbReference type="Proteomes" id="UP000035763"/>
    </source>
</evidence>
<dbReference type="STRING" id="1193182.BN11_4990030"/>
<dbReference type="EC" id="1.1.1.65" evidence="3"/>
<keyword evidence="1 3" id="KW-0560">Oxidoreductase</keyword>
<dbReference type="SUPFAM" id="SSF51430">
    <property type="entry name" value="NAD(P)-linked oxidoreductase"/>
    <property type="match status" value="1"/>
</dbReference>
<dbReference type="InterPro" id="IPR036812">
    <property type="entry name" value="NAD(P)_OxRdtase_dom_sf"/>
</dbReference>
<dbReference type="GO" id="GO:0050236">
    <property type="term" value="F:pyridoxine 4-dehydrogenase (NADP+) activity"/>
    <property type="evidence" value="ECO:0007669"/>
    <property type="project" value="UniProtKB-EC"/>
</dbReference>
<dbReference type="InterPro" id="IPR020471">
    <property type="entry name" value="AKR"/>
</dbReference>
<feature type="domain" description="NADP-dependent oxidoreductase" evidence="2">
    <location>
        <begin position="18"/>
        <end position="305"/>
    </location>
</feature>
<comment type="caution">
    <text evidence="3">The sequence shown here is derived from an EMBL/GenBank/DDBJ whole genome shotgun (WGS) entry which is preliminary data.</text>
</comment>
<accession>W6K1T0</accession>
<sequence length="337" mass="35809">MALADAPRRRLGPFEVAPIGLGCMNLSHVYHPIPSPEQGAAVIEAALDAGVDHFDTAALYGFGANEDLLGATLGSRRAVITLASKCGMYGRDGKRVIDGAPESIRRLCDEALTRLRTDVIDLYYLHRLDPKVPIEESVGALAELVSAGKIRAIGLSEVSAATVRRAHEVHPIAAVQNEYSLWTRNPELGTLDVCRELGITLVSFSPLARGVLTATPPVLADLPKADLRHTMPRFHGEAYAANLAIRAQLADLADAAGCTLAQLALAWLLAQDQCVIPIPGTRSVEHLHENLAAAEVEVSDATLARAGKLLNDRTVVGNRYAPAAAGDIDTEAFLEAG</sequence>
<dbReference type="OrthoDB" id="9768793at2"/>
<dbReference type="PRINTS" id="PR00069">
    <property type="entry name" value="ALDKETRDTASE"/>
</dbReference>
<dbReference type="RefSeq" id="WP_048700343.1">
    <property type="nucleotide sequence ID" value="NZ_HG764815.1"/>
</dbReference>
<organism evidence="3 4">
    <name type="scientific">Nostocoides australiense Ben110</name>
    <dbReference type="NCBI Taxonomy" id="1193182"/>
    <lineage>
        <taxon>Bacteria</taxon>
        <taxon>Bacillati</taxon>
        <taxon>Actinomycetota</taxon>
        <taxon>Actinomycetes</taxon>
        <taxon>Micrococcales</taxon>
        <taxon>Intrasporangiaceae</taxon>
        <taxon>Nostocoides</taxon>
    </lineage>
</organism>
<evidence type="ECO:0000259" key="2">
    <source>
        <dbReference type="Pfam" id="PF00248"/>
    </source>
</evidence>
<dbReference type="AlphaFoldDB" id="W6K1T0"/>
<gene>
    <name evidence="3" type="primary">yakc</name>
    <name evidence="3" type="ORF">BN11_4990030</name>
</gene>
<dbReference type="Proteomes" id="UP000035763">
    <property type="component" value="Unassembled WGS sequence"/>
</dbReference>
<dbReference type="Pfam" id="PF00248">
    <property type="entry name" value="Aldo_ket_red"/>
    <property type="match status" value="1"/>
</dbReference>
<dbReference type="InterPro" id="IPR023210">
    <property type="entry name" value="NADP_OxRdtase_dom"/>
</dbReference>
<reference evidence="3 4" key="1">
    <citation type="journal article" date="2013" name="ISME J.">
        <title>A metabolic model for members of the genus Tetrasphaera involved in enhanced biological phosphorus removal.</title>
        <authorList>
            <person name="Kristiansen R."/>
            <person name="Nguyen H.T.T."/>
            <person name="Saunders A.M."/>
            <person name="Nielsen J.L."/>
            <person name="Wimmer R."/>
            <person name="Le V.Q."/>
            <person name="McIlroy S.J."/>
            <person name="Petrovski S."/>
            <person name="Seviour R.J."/>
            <person name="Calteau A."/>
            <person name="Nielsen K.L."/>
            <person name="Nielsen P.H."/>
        </authorList>
    </citation>
    <scope>NUCLEOTIDE SEQUENCE [LARGE SCALE GENOMIC DNA]</scope>
    <source>
        <strain evidence="3 4">Ben110</strain>
    </source>
</reference>
<dbReference type="PANTHER" id="PTHR43625">
    <property type="entry name" value="AFLATOXIN B1 ALDEHYDE REDUCTASE"/>
    <property type="match status" value="1"/>
</dbReference>
<dbReference type="GO" id="GO:0005737">
    <property type="term" value="C:cytoplasm"/>
    <property type="evidence" value="ECO:0007669"/>
    <property type="project" value="TreeGrafter"/>
</dbReference>
<dbReference type="InterPro" id="IPR050791">
    <property type="entry name" value="Aldo-Keto_reductase"/>
</dbReference>
<protein>
    <submittedName>
        <fullName evidence="3">Aldo-keto reductase yakc (NADP+)</fullName>
        <ecNumber evidence="3">1.1.1.65</ecNumber>
    </submittedName>
</protein>
<keyword evidence="4" id="KW-1185">Reference proteome</keyword>
<evidence type="ECO:0000313" key="3">
    <source>
        <dbReference type="EMBL" id="CCH74970.1"/>
    </source>
</evidence>
<dbReference type="Gene3D" id="3.20.20.100">
    <property type="entry name" value="NADP-dependent oxidoreductase domain"/>
    <property type="match status" value="1"/>
</dbReference>
<proteinExistence type="predicted"/>
<evidence type="ECO:0000256" key="1">
    <source>
        <dbReference type="ARBA" id="ARBA00023002"/>
    </source>
</evidence>
<name>W6K1T0_9MICO</name>